<keyword evidence="5" id="KW-0679">Respiratory chain</keyword>
<keyword evidence="7 14" id="KW-0479">Metal-binding</keyword>
<dbReference type="Pfam" id="PF02167">
    <property type="entry name" value="Cytochrom_C1"/>
    <property type="match status" value="1"/>
</dbReference>
<dbReference type="SUPFAM" id="SSF81496">
    <property type="entry name" value="Cytochrome c1 subunit of cytochrome bc1 complex (Ubiquinol-cytochrome c reductase), transmembrane anchor"/>
    <property type="match status" value="1"/>
</dbReference>
<feature type="binding site" description="covalent" evidence="14">
    <location>
        <position position="69"/>
    </location>
    <ligand>
        <name>heme c</name>
        <dbReference type="ChEBI" id="CHEBI:61717"/>
    </ligand>
</feature>
<dbReference type="AlphaFoldDB" id="A0A835Z1H6"/>
<keyword evidence="12" id="KW-0496">Mitochondrion</keyword>
<dbReference type="PANTHER" id="PTHR10266">
    <property type="entry name" value="CYTOCHROME C1"/>
    <property type="match status" value="1"/>
</dbReference>
<dbReference type="PROSITE" id="PS51007">
    <property type="entry name" value="CYTC"/>
    <property type="match status" value="1"/>
</dbReference>
<keyword evidence="11 14" id="KW-0408">Iron</keyword>
<dbReference type="FunFam" id="1.10.760.10:FF:000002">
    <property type="entry name" value="Cytochrome c1, heme protein"/>
    <property type="match status" value="1"/>
</dbReference>
<keyword evidence="17" id="KW-1185">Reference proteome</keyword>
<evidence type="ECO:0000256" key="5">
    <source>
        <dbReference type="ARBA" id="ARBA00022660"/>
    </source>
</evidence>
<feature type="binding site" description="covalent" evidence="14">
    <location>
        <position position="72"/>
    </location>
    <ligand>
        <name>heme c</name>
        <dbReference type="ChEBI" id="CHEBI:61717"/>
    </ligand>
</feature>
<keyword evidence="3" id="KW-0813">Transport</keyword>
<accession>A0A835Z1H6</accession>
<comment type="cofactor">
    <cofactor evidence="14">
        <name>heme c</name>
        <dbReference type="ChEBI" id="CHEBI:61717"/>
    </cofactor>
    <text evidence="14">Binds 1 heme c group covalently per subunit.</text>
</comment>
<comment type="subcellular location">
    <subcellularLocation>
        <location evidence="1">Mitochondrion inner membrane</location>
    </subcellularLocation>
</comment>
<dbReference type="GO" id="GO:0006122">
    <property type="term" value="P:mitochondrial electron transport, ubiquinol to cytochrome c"/>
    <property type="evidence" value="ECO:0007669"/>
    <property type="project" value="TreeGrafter"/>
</dbReference>
<evidence type="ECO:0000256" key="1">
    <source>
        <dbReference type="ARBA" id="ARBA00004273"/>
    </source>
</evidence>
<dbReference type="InterPro" id="IPR002326">
    <property type="entry name" value="Cyt_c1"/>
</dbReference>
<dbReference type="GO" id="GO:0009055">
    <property type="term" value="F:electron transfer activity"/>
    <property type="evidence" value="ECO:0007669"/>
    <property type="project" value="InterPro"/>
</dbReference>
<feature type="binding site" description="covalent" evidence="14">
    <location>
        <position position="73"/>
    </location>
    <ligand>
        <name>heme c</name>
        <dbReference type="ChEBI" id="CHEBI:61717"/>
    </ligand>
</feature>
<dbReference type="GO" id="GO:0005743">
    <property type="term" value="C:mitochondrial inner membrane"/>
    <property type="evidence" value="ECO:0007669"/>
    <property type="project" value="UniProtKB-SubCell"/>
</dbReference>
<reference evidence="16" key="1">
    <citation type="submission" date="2021-02" db="EMBL/GenBank/DDBJ databases">
        <title>First Annotated Genome of the Yellow-green Alga Tribonema minus.</title>
        <authorList>
            <person name="Mahan K.M."/>
        </authorList>
    </citation>
    <scope>NUCLEOTIDE SEQUENCE</scope>
    <source>
        <strain evidence="16">UTEX B ZZ1240</strain>
    </source>
</reference>
<evidence type="ECO:0000256" key="13">
    <source>
        <dbReference type="ARBA" id="ARBA00023136"/>
    </source>
</evidence>
<evidence type="ECO:0000256" key="14">
    <source>
        <dbReference type="PIRSR" id="PIRSR602326-1"/>
    </source>
</evidence>
<dbReference type="Gene3D" id="1.20.5.100">
    <property type="entry name" value="Cytochrome c1, transmembrane anchor, C-terminal"/>
    <property type="match status" value="1"/>
</dbReference>
<evidence type="ECO:0000256" key="7">
    <source>
        <dbReference type="ARBA" id="ARBA00022723"/>
    </source>
</evidence>
<comment type="caution">
    <text evidence="16">The sequence shown here is derived from an EMBL/GenBank/DDBJ whole genome shotgun (WGS) entry which is preliminary data.</text>
</comment>
<evidence type="ECO:0000256" key="4">
    <source>
        <dbReference type="ARBA" id="ARBA00022617"/>
    </source>
</evidence>
<evidence type="ECO:0000256" key="2">
    <source>
        <dbReference type="ARBA" id="ARBA00006488"/>
    </source>
</evidence>
<sequence>MFRLGIRSIRPSVAAASAVAAAAVGAGVGASCNDDCIPSLSYGWPQDGALSSFDHAAIRRGFQVYRQVCSSCHSIQYISFRNFVGVTHTEEGAKKLAEEFEVTDAQPNDDGEMFERPAKLFDRYPGPYRNEAEGRAANGGALPPDLSLMTKARHGGIDYVFALLTGYADSPAGKDLLPGLYYNPYFAGGAIAMPPPLMDGQVEYEDGTPATVTQMAKDVSQFLAWCAEPEHDERKKFGVKAVTVLALGIGITAYYKRLRWAPVKTRKITYME</sequence>
<keyword evidence="6" id="KW-0812">Transmembrane</keyword>
<gene>
    <name evidence="16" type="ORF">JKP88DRAFT_43953</name>
</gene>
<evidence type="ECO:0000256" key="9">
    <source>
        <dbReference type="ARBA" id="ARBA00022982"/>
    </source>
</evidence>
<dbReference type="InterPro" id="IPR036909">
    <property type="entry name" value="Cyt_c-like_dom_sf"/>
</dbReference>
<organism evidence="16 17">
    <name type="scientific">Tribonema minus</name>
    <dbReference type="NCBI Taxonomy" id="303371"/>
    <lineage>
        <taxon>Eukaryota</taxon>
        <taxon>Sar</taxon>
        <taxon>Stramenopiles</taxon>
        <taxon>Ochrophyta</taxon>
        <taxon>PX clade</taxon>
        <taxon>Xanthophyceae</taxon>
        <taxon>Tribonematales</taxon>
        <taxon>Tribonemataceae</taxon>
        <taxon>Tribonema</taxon>
    </lineage>
</organism>
<evidence type="ECO:0000256" key="12">
    <source>
        <dbReference type="ARBA" id="ARBA00023128"/>
    </source>
</evidence>
<protein>
    <submittedName>
        <fullName evidence="16">Cytochrome c1</fullName>
    </submittedName>
</protein>
<keyword evidence="8" id="KW-0999">Mitochondrion inner membrane</keyword>
<dbReference type="Proteomes" id="UP000664859">
    <property type="component" value="Unassembled WGS sequence"/>
</dbReference>
<keyword evidence="13" id="KW-0472">Membrane</keyword>
<keyword evidence="4 14" id="KW-0349">Heme</keyword>
<evidence type="ECO:0000256" key="11">
    <source>
        <dbReference type="ARBA" id="ARBA00023004"/>
    </source>
</evidence>
<dbReference type="FunFam" id="1.20.5.100:FF:000003">
    <property type="entry name" value="Cytochrome c1, heme protein, mitochondrial"/>
    <property type="match status" value="1"/>
</dbReference>
<name>A0A835Z1H6_9STRA</name>
<evidence type="ECO:0000256" key="10">
    <source>
        <dbReference type="ARBA" id="ARBA00022989"/>
    </source>
</evidence>
<dbReference type="PANTHER" id="PTHR10266:SF3">
    <property type="entry name" value="CYTOCHROME C1, HEME PROTEIN, MITOCHONDRIAL"/>
    <property type="match status" value="1"/>
</dbReference>
<comment type="similarity">
    <text evidence="2">Belongs to the cytochrome c family.</text>
</comment>
<dbReference type="InterPro" id="IPR009056">
    <property type="entry name" value="Cyt_c-like_dom"/>
</dbReference>
<dbReference type="SUPFAM" id="SSF46626">
    <property type="entry name" value="Cytochrome c"/>
    <property type="match status" value="1"/>
</dbReference>
<dbReference type="GO" id="GO:0020037">
    <property type="term" value="F:heme binding"/>
    <property type="evidence" value="ECO:0007669"/>
    <property type="project" value="InterPro"/>
</dbReference>
<dbReference type="InterPro" id="IPR021157">
    <property type="entry name" value="Cyt_c1_TM_anchor_C"/>
</dbReference>
<evidence type="ECO:0000259" key="15">
    <source>
        <dbReference type="PROSITE" id="PS51007"/>
    </source>
</evidence>
<evidence type="ECO:0000313" key="17">
    <source>
        <dbReference type="Proteomes" id="UP000664859"/>
    </source>
</evidence>
<dbReference type="PROSITE" id="PS51257">
    <property type="entry name" value="PROKAR_LIPOPROTEIN"/>
    <property type="match status" value="1"/>
</dbReference>
<dbReference type="OrthoDB" id="5925at2759"/>
<evidence type="ECO:0000256" key="6">
    <source>
        <dbReference type="ARBA" id="ARBA00022692"/>
    </source>
</evidence>
<keyword evidence="9" id="KW-0249">Electron transport</keyword>
<dbReference type="Gene3D" id="1.10.760.10">
    <property type="entry name" value="Cytochrome c-like domain"/>
    <property type="match status" value="1"/>
</dbReference>
<dbReference type="GO" id="GO:0046872">
    <property type="term" value="F:metal ion binding"/>
    <property type="evidence" value="ECO:0007669"/>
    <property type="project" value="UniProtKB-KW"/>
</dbReference>
<dbReference type="EMBL" id="JAFCMP010000135">
    <property type="protein sequence ID" value="KAG5185325.1"/>
    <property type="molecule type" value="Genomic_DNA"/>
</dbReference>
<evidence type="ECO:0000256" key="8">
    <source>
        <dbReference type="ARBA" id="ARBA00022792"/>
    </source>
</evidence>
<proteinExistence type="inferred from homology"/>
<keyword evidence="10" id="KW-1133">Transmembrane helix</keyword>
<feature type="binding site" description="covalent" evidence="14">
    <location>
        <position position="193"/>
    </location>
    <ligand>
        <name>heme c</name>
        <dbReference type="ChEBI" id="CHEBI:61717"/>
    </ligand>
</feature>
<dbReference type="PRINTS" id="PR00603">
    <property type="entry name" value="CYTOCHROMEC1"/>
</dbReference>
<evidence type="ECO:0000313" key="16">
    <source>
        <dbReference type="EMBL" id="KAG5185325.1"/>
    </source>
</evidence>
<feature type="domain" description="Cytochrome c" evidence="15">
    <location>
        <begin position="56"/>
        <end position="209"/>
    </location>
</feature>
<evidence type="ECO:0000256" key="3">
    <source>
        <dbReference type="ARBA" id="ARBA00022448"/>
    </source>
</evidence>